<sequence>MRAVFQHVKVNYILIEDGDKEATVDAIILQNGEEVETKFFMSLSDLNVMFNKFQTLGVEISLSENFQAYETDNGFLYTLDMKKYGWEDVCVEELSFDHSIRQIRA</sequence>
<dbReference type="RefSeq" id="WP_090247971.1">
    <property type="nucleotide sequence ID" value="NZ_FPAS01000002.1"/>
</dbReference>
<dbReference type="STRING" id="477690.SAMN05216474_1581"/>
<keyword evidence="2" id="KW-1185">Reference proteome</keyword>
<dbReference type="AlphaFoldDB" id="A0A1I6ZS31"/>
<proteinExistence type="predicted"/>
<evidence type="ECO:0000313" key="2">
    <source>
        <dbReference type="Proteomes" id="UP000236454"/>
    </source>
</evidence>
<dbReference type="Proteomes" id="UP000236454">
    <property type="component" value="Unassembled WGS sequence"/>
</dbReference>
<evidence type="ECO:0000313" key="1">
    <source>
        <dbReference type="EMBL" id="SFT65528.1"/>
    </source>
</evidence>
<reference evidence="1 2" key="1">
    <citation type="submission" date="2016-10" db="EMBL/GenBank/DDBJ databases">
        <authorList>
            <person name="de Groot N.N."/>
        </authorList>
    </citation>
    <scope>NUCLEOTIDE SEQUENCE [LARGE SCALE GENOMIC DNA]</scope>
    <source>
        <strain evidence="1 2">CGMCC 1.7005</strain>
    </source>
</reference>
<organism evidence="1 2">
    <name type="scientific">Lishizhenia tianjinensis</name>
    <dbReference type="NCBI Taxonomy" id="477690"/>
    <lineage>
        <taxon>Bacteria</taxon>
        <taxon>Pseudomonadati</taxon>
        <taxon>Bacteroidota</taxon>
        <taxon>Flavobacteriia</taxon>
        <taxon>Flavobacteriales</taxon>
        <taxon>Crocinitomicaceae</taxon>
        <taxon>Lishizhenia</taxon>
    </lineage>
</organism>
<name>A0A1I6ZS31_9FLAO</name>
<accession>A0A1I6ZS31</accession>
<protein>
    <submittedName>
        <fullName evidence="1">Uncharacterized protein</fullName>
    </submittedName>
</protein>
<dbReference type="EMBL" id="FPAS01000002">
    <property type="protein sequence ID" value="SFT65528.1"/>
    <property type="molecule type" value="Genomic_DNA"/>
</dbReference>
<dbReference type="OrthoDB" id="1467514at2"/>
<gene>
    <name evidence="1" type="ORF">SAMN05216474_1581</name>
</gene>